<keyword evidence="1" id="KW-0677">Repeat</keyword>
<dbReference type="PANTHER" id="PTHR10288">
    <property type="entry name" value="KH DOMAIN CONTAINING RNA BINDING PROTEIN"/>
    <property type="match status" value="1"/>
</dbReference>
<dbReference type="InterPro" id="IPR036612">
    <property type="entry name" value="KH_dom_type_1_sf"/>
</dbReference>
<accession>A0A7S2AYY9</accession>
<evidence type="ECO:0000256" key="2">
    <source>
        <dbReference type="PROSITE-ProRule" id="PRU00117"/>
    </source>
</evidence>
<evidence type="ECO:0000256" key="3">
    <source>
        <dbReference type="SAM" id="MobiDB-lite"/>
    </source>
</evidence>
<organism evidence="5">
    <name type="scientific">Octactis speculum</name>
    <dbReference type="NCBI Taxonomy" id="3111310"/>
    <lineage>
        <taxon>Eukaryota</taxon>
        <taxon>Sar</taxon>
        <taxon>Stramenopiles</taxon>
        <taxon>Ochrophyta</taxon>
        <taxon>Dictyochophyceae</taxon>
        <taxon>Dictyochales</taxon>
        <taxon>Dictyochaceae</taxon>
        <taxon>Octactis</taxon>
    </lineage>
</organism>
<evidence type="ECO:0000313" key="5">
    <source>
        <dbReference type="EMBL" id="CAD9381363.1"/>
    </source>
</evidence>
<reference evidence="5" key="1">
    <citation type="submission" date="2021-01" db="EMBL/GenBank/DDBJ databases">
        <authorList>
            <person name="Corre E."/>
            <person name="Pelletier E."/>
            <person name="Niang G."/>
            <person name="Scheremetjew M."/>
            <person name="Finn R."/>
            <person name="Kale V."/>
            <person name="Holt S."/>
            <person name="Cochrane G."/>
            <person name="Meng A."/>
            <person name="Brown T."/>
            <person name="Cohen L."/>
        </authorList>
    </citation>
    <scope>NUCLEOTIDE SEQUENCE</scope>
    <source>
        <strain evidence="5">CCMP1381</strain>
    </source>
</reference>
<feature type="region of interest" description="Disordered" evidence="3">
    <location>
        <begin position="399"/>
        <end position="426"/>
    </location>
</feature>
<protein>
    <recommendedName>
        <fullName evidence="4">K Homology domain-containing protein</fullName>
    </recommendedName>
</protein>
<evidence type="ECO:0000256" key="1">
    <source>
        <dbReference type="ARBA" id="ARBA00022737"/>
    </source>
</evidence>
<keyword evidence="2" id="KW-0694">RNA-binding</keyword>
<feature type="compositionally biased region" description="Low complexity" evidence="3">
    <location>
        <begin position="409"/>
        <end position="426"/>
    </location>
</feature>
<dbReference type="InterPro" id="IPR004087">
    <property type="entry name" value="KH_dom"/>
</dbReference>
<feature type="compositionally biased region" description="Polar residues" evidence="3">
    <location>
        <begin position="153"/>
        <end position="170"/>
    </location>
</feature>
<dbReference type="Gene3D" id="3.30.1370.10">
    <property type="entry name" value="K Homology domain, type 1"/>
    <property type="match status" value="2"/>
</dbReference>
<feature type="domain" description="K Homology" evidence="4">
    <location>
        <begin position="50"/>
        <end position="126"/>
    </location>
</feature>
<proteinExistence type="predicted"/>
<dbReference type="SMART" id="SM00322">
    <property type="entry name" value="KH"/>
    <property type="match status" value="2"/>
</dbReference>
<feature type="region of interest" description="Disordered" evidence="3">
    <location>
        <begin position="272"/>
        <end position="315"/>
    </location>
</feature>
<feature type="domain" description="K Homology" evidence="4">
    <location>
        <begin position="323"/>
        <end position="394"/>
    </location>
</feature>
<evidence type="ECO:0000259" key="4">
    <source>
        <dbReference type="SMART" id="SM00322"/>
    </source>
</evidence>
<name>A0A7S2AYY9_9STRA</name>
<dbReference type="PROSITE" id="PS50084">
    <property type="entry name" value="KH_TYPE_1"/>
    <property type="match status" value="2"/>
</dbReference>
<dbReference type="AlphaFoldDB" id="A0A7S2AYY9"/>
<feature type="region of interest" description="Disordered" evidence="3">
    <location>
        <begin position="132"/>
        <end position="177"/>
    </location>
</feature>
<feature type="compositionally biased region" description="Low complexity" evidence="3">
    <location>
        <begin position="132"/>
        <end position="151"/>
    </location>
</feature>
<sequence length="426" mass="44695">METPGPAVAVRIHATRAENCLNALSQVQDRVSESTLAPNPPRVEYLRGCPETTTVLLIPEAQVGLIIGSRGSEVKRLEQEAGVKISFQEGMSGEVPWTAMGEKVMVVTGNLTEMRECTRQVLEKLVSSPVASSSQQQGAWQQQPQQQGGWQEHPSNMSHVTNPYLPQQGNPGARNAPTYVGAPNGYAGTYAVNTSTGAVYAGAVATPPSLTAVMTTPSPAYSTGYVTAGSLQITGSAPHGVHTSNNPYVGTSSTPGVADGGQVHHYSAPQTASYPAQSPAYPHNPNSYNRHNPPGQPPMYGNGPAGGSKDGMSFLGGDESTPSKYAVKVEVPRQYVPAIIGKQGAIVKQLSAQHRCHIHIEDAVEGAGGDTCEVIIAKGSGPNICRTYLALLERLNHIEQNPPKPAQTSNSSGSGGSSNVQQQSSE</sequence>
<dbReference type="EMBL" id="HBGS01008291">
    <property type="protein sequence ID" value="CAD9381363.1"/>
    <property type="molecule type" value="Transcribed_RNA"/>
</dbReference>
<dbReference type="GO" id="GO:0003723">
    <property type="term" value="F:RNA binding"/>
    <property type="evidence" value="ECO:0007669"/>
    <property type="project" value="UniProtKB-UniRule"/>
</dbReference>
<dbReference type="CDD" id="cd00105">
    <property type="entry name" value="KH-I"/>
    <property type="match status" value="1"/>
</dbReference>
<dbReference type="InterPro" id="IPR004088">
    <property type="entry name" value="KH_dom_type_1"/>
</dbReference>
<gene>
    <name evidence="5" type="ORF">DSPE1174_LOCUS4330</name>
</gene>
<dbReference type="Pfam" id="PF00013">
    <property type="entry name" value="KH_1"/>
    <property type="match status" value="2"/>
</dbReference>
<dbReference type="SUPFAM" id="SSF54791">
    <property type="entry name" value="Eukaryotic type KH-domain (KH-domain type I)"/>
    <property type="match status" value="2"/>
</dbReference>